<organism evidence="1">
    <name type="scientific">Picea sitchensis</name>
    <name type="common">Sitka spruce</name>
    <name type="synonym">Pinus sitchensis</name>
    <dbReference type="NCBI Taxonomy" id="3332"/>
    <lineage>
        <taxon>Eukaryota</taxon>
        <taxon>Viridiplantae</taxon>
        <taxon>Streptophyta</taxon>
        <taxon>Embryophyta</taxon>
        <taxon>Tracheophyta</taxon>
        <taxon>Spermatophyta</taxon>
        <taxon>Pinopsida</taxon>
        <taxon>Pinidae</taxon>
        <taxon>Conifers I</taxon>
        <taxon>Pinales</taxon>
        <taxon>Pinaceae</taxon>
        <taxon>Picea</taxon>
    </lineage>
</organism>
<evidence type="ECO:0000313" key="1">
    <source>
        <dbReference type="EMBL" id="ADE76706.1"/>
    </source>
</evidence>
<accession>D5AAY7</accession>
<protein>
    <submittedName>
        <fullName evidence="1">Uncharacterized protein</fullName>
    </submittedName>
</protein>
<name>D5AAY7_PICSI</name>
<dbReference type="AlphaFoldDB" id="D5AAY7"/>
<dbReference type="EMBL" id="BT123384">
    <property type="protein sequence ID" value="ADE76706.1"/>
    <property type="molecule type" value="mRNA"/>
</dbReference>
<proteinExistence type="evidence at transcript level"/>
<reference evidence="1" key="1">
    <citation type="submission" date="2010-04" db="EMBL/GenBank/DDBJ databases">
        <authorList>
            <person name="Reid K.E."/>
            <person name="Liao N."/>
            <person name="Chan S."/>
            <person name="Docking R."/>
            <person name="Taylor G."/>
            <person name="Moore R."/>
            <person name="Mayo M."/>
            <person name="Munro S."/>
            <person name="King J."/>
            <person name="Yanchuk A."/>
            <person name="Holt R."/>
            <person name="Jones S."/>
            <person name="Marra M."/>
            <person name="Ritland C.E."/>
            <person name="Ritland K."/>
            <person name="Bohlmann J."/>
        </authorList>
    </citation>
    <scope>NUCLEOTIDE SEQUENCE</scope>
    <source>
        <tissue evidence="1">Bud</tissue>
    </source>
</reference>
<sequence length="93" mass="10997">MFFIVGEVWSSLRIVLVGFVFQKKSEVWGYLGVLTQNRKLYSILASNHPNFGKQHKLFHFCCWFSVSEIIKGRYEESKLQKRKQCYVCNNSKL</sequence>